<protein>
    <submittedName>
        <fullName evidence="4">Diguanylate cyclase</fullName>
    </submittedName>
</protein>
<dbReference type="SMART" id="SM00267">
    <property type="entry name" value="GGDEF"/>
    <property type="match status" value="1"/>
</dbReference>
<evidence type="ECO:0000259" key="3">
    <source>
        <dbReference type="PROSITE" id="PS50887"/>
    </source>
</evidence>
<dbReference type="InterPro" id="IPR035965">
    <property type="entry name" value="PAS-like_dom_sf"/>
</dbReference>
<gene>
    <name evidence="4" type="ORF">GCM10010862_16870</name>
</gene>
<dbReference type="PROSITE" id="PS50887">
    <property type="entry name" value="GGDEF"/>
    <property type="match status" value="1"/>
</dbReference>
<feature type="domain" description="EAL" evidence="2">
    <location>
        <begin position="502"/>
        <end position="753"/>
    </location>
</feature>
<dbReference type="SUPFAM" id="SSF141868">
    <property type="entry name" value="EAL domain-like"/>
    <property type="match status" value="1"/>
</dbReference>
<name>A0ABQ5W3W1_9HYPH</name>
<comment type="caution">
    <text evidence="4">The sequence shown here is derived from an EMBL/GenBank/DDBJ whole genome shotgun (WGS) entry which is preliminary data.</text>
</comment>
<organism evidence="4 5">
    <name type="scientific">Devosia nitrariae</name>
    <dbReference type="NCBI Taxonomy" id="2071872"/>
    <lineage>
        <taxon>Bacteria</taxon>
        <taxon>Pseudomonadati</taxon>
        <taxon>Pseudomonadota</taxon>
        <taxon>Alphaproteobacteria</taxon>
        <taxon>Hyphomicrobiales</taxon>
        <taxon>Devosiaceae</taxon>
        <taxon>Devosia</taxon>
    </lineage>
</organism>
<keyword evidence="1" id="KW-0472">Membrane</keyword>
<evidence type="ECO:0000256" key="1">
    <source>
        <dbReference type="SAM" id="Phobius"/>
    </source>
</evidence>
<feature type="transmembrane region" description="Helical" evidence="1">
    <location>
        <begin position="50"/>
        <end position="67"/>
    </location>
</feature>
<evidence type="ECO:0000313" key="5">
    <source>
        <dbReference type="Proteomes" id="UP001156691"/>
    </source>
</evidence>
<dbReference type="Proteomes" id="UP001156691">
    <property type="component" value="Unassembled WGS sequence"/>
</dbReference>
<dbReference type="PANTHER" id="PTHR44757">
    <property type="entry name" value="DIGUANYLATE CYCLASE DGCP"/>
    <property type="match status" value="1"/>
</dbReference>
<dbReference type="InterPro" id="IPR043128">
    <property type="entry name" value="Rev_trsase/Diguanyl_cyclase"/>
</dbReference>
<dbReference type="SUPFAM" id="SSF55073">
    <property type="entry name" value="Nucleotide cyclase"/>
    <property type="match status" value="1"/>
</dbReference>
<feature type="transmembrane region" description="Helical" evidence="1">
    <location>
        <begin position="26"/>
        <end position="44"/>
    </location>
</feature>
<dbReference type="Pfam" id="PF00990">
    <property type="entry name" value="GGDEF"/>
    <property type="match status" value="1"/>
</dbReference>
<dbReference type="RefSeq" id="WP_284339862.1">
    <property type="nucleotide sequence ID" value="NZ_BSNS01000007.1"/>
</dbReference>
<dbReference type="Gene3D" id="3.30.450.20">
    <property type="entry name" value="PAS domain"/>
    <property type="match status" value="1"/>
</dbReference>
<evidence type="ECO:0000313" key="4">
    <source>
        <dbReference type="EMBL" id="GLQ54428.1"/>
    </source>
</evidence>
<dbReference type="Gene3D" id="3.30.70.270">
    <property type="match status" value="1"/>
</dbReference>
<dbReference type="InterPro" id="IPR029787">
    <property type="entry name" value="Nucleotide_cyclase"/>
</dbReference>
<dbReference type="PANTHER" id="PTHR44757:SF2">
    <property type="entry name" value="BIOFILM ARCHITECTURE MAINTENANCE PROTEIN MBAA"/>
    <property type="match status" value="1"/>
</dbReference>
<dbReference type="Gene3D" id="3.20.20.450">
    <property type="entry name" value="EAL domain"/>
    <property type="match status" value="1"/>
</dbReference>
<feature type="transmembrane region" description="Helical" evidence="1">
    <location>
        <begin position="117"/>
        <end position="134"/>
    </location>
</feature>
<reference evidence="5" key="1">
    <citation type="journal article" date="2019" name="Int. J. Syst. Evol. Microbiol.">
        <title>The Global Catalogue of Microorganisms (GCM) 10K type strain sequencing project: providing services to taxonomists for standard genome sequencing and annotation.</title>
        <authorList>
            <consortium name="The Broad Institute Genomics Platform"/>
            <consortium name="The Broad Institute Genome Sequencing Center for Infectious Disease"/>
            <person name="Wu L."/>
            <person name="Ma J."/>
        </authorList>
    </citation>
    <scope>NUCLEOTIDE SEQUENCE [LARGE SCALE GENOMIC DNA]</scope>
    <source>
        <strain evidence="5">NBRC 112416</strain>
    </source>
</reference>
<keyword evidence="1" id="KW-0812">Transmembrane</keyword>
<evidence type="ECO:0000259" key="2">
    <source>
        <dbReference type="PROSITE" id="PS50883"/>
    </source>
</evidence>
<feature type="transmembrane region" description="Helical" evidence="1">
    <location>
        <begin position="88"/>
        <end position="111"/>
    </location>
</feature>
<dbReference type="CDD" id="cd01949">
    <property type="entry name" value="GGDEF"/>
    <property type="match status" value="1"/>
</dbReference>
<sequence length="769" mass="83588">MFEPAHKTMPAVDYVSMIRSLYADRASMMLGAFGSAVGAAAAGIKAGSLVLGIIAVLFVAVGVLRNIDMRAFNAVELADDDVETASQWEIRSTVGAAAIALLYGVWCAVSFWVNDPFAELAAATVSIAVLIGVSQRNFAIDRLMTVQVLLIGVPLLLSVLLVGNIYYAILGLLLLPFFVSLRRIAGAARTILLRAVHGRIEAAALATQLDTALDTLEHGLLMLDANGVIEVTNDRALVAFGEAEHTDWVGRPFSVLIEEAVAQGGLASTARDRLMDLIASETGGKVLLGIKEGRYFEVTVSSRNRQTVLLFEDISERIVAEERINFMARYDALTGLPNRAYFSDQVESALTERRRSGDGRGAALWIIDIDDFKHVNDTMGHLAGDQLLAEVAARLPAAFAPGTLCARLGGDEFIAFRSPIDASEDVREDATRVLAAMKKSFEVMGHKLGTNVSIGAVLTDDPDDDLDTLMIKADLALYSAKAGGKGQIVEFHESMDTDYRLRQRLKTDLKHAIATGGLHLVYQPVVDLRENRIIGCEALARWNHPELGNIPPSTFIPIAEETGLISDLTRFVLDMATRDCRSWPGEISVAVNVSARDFRASDVEGMINTALENSLLPARRLEIEVTETAVIEERDVVNSVLLSLYTRGIGVALDDFGTGYSSLSYLQALPLTKLKIDRSFVMDIETNPRSIRLLANVAQLGKDLDLVITAEGIETEAQLDLIMAKTRIDHVQGFLFGVPLPTADIVRLIERHQAAPEEPARRMVADRLG</sequence>
<dbReference type="EMBL" id="BSNS01000007">
    <property type="protein sequence ID" value="GLQ54428.1"/>
    <property type="molecule type" value="Genomic_DNA"/>
</dbReference>
<feature type="domain" description="GGDEF" evidence="3">
    <location>
        <begin position="360"/>
        <end position="493"/>
    </location>
</feature>
<dbReference type="InterPro" id="IPR035919">
    <property type="entry name" value="EAL_sf"/>
</dbReference>
<dbReference type="InterPro" id="IPR052155">
    <property type="entry name" value="Biofilm_reg_signaling"/>
</dbReference>
<feature type="transmembrane region" description="Helical" evidence="1">
    <location>
        <begin position="146"/>
        <end position="179"/>
    </location>
</feature>
<keyword evidence="5" id="KW-1185">Reference proteome</keyword>
<dbReference type="SUPFAM" id="SSF55785">
    <property type="entry name" value="PYP-like sensor domain (PAS domain)"/>
    <property type="match status" value="1"/>
</dbReference>
<accession>A0ABQ5W3W1</accession>
<dbReference type="NCBIfam" id="TIGR00254">
    <property type="entry name" value="GGDEF"/>
    <property type="match status" value="1"/>
</dbReference>
<dbReference type="Pfam" id="PF00563">
    <property type="entry name" value="EAL"/>
    <property type="match status" value="1"/>
</dbReference>
<dbReference type="PROSITE" id="PS50883">
    <property type="entry name" value="EAL"/>
    <property type="match status" value="1"/>
</dbReference>
<dbReference type="CDD" id="cd01948">
    <property type="entry name" value="EAL"/>
    <property type="match status" value="1"/>
</dbReference>
<proteinExistence type="predicted"/>
<keyword evidence="1" id="KW-1133">Transmembrane helix</keyword>
<dbReference type="SMART" id="SM00052">
    <property type="entry name" value="EAL"/>
    <property type="match status" value="1"/>
</dbReference>
<dbReference type="InterPro" id="IPR001633">
    <property type="entry name" value="EAL_dom"/>
</dbReference>
<dbReference type="InterPro" id="IPR000160">
    <property type="entry name" value="GGDEF_dom"/>
</dbReference>